<dbReference type="InterPro" id="IPR036339">
    <property type="entry name" value="PUB-like_dom_sf"/>
</dbReference>
<dbReference type="InterPro" id="IPR042774">
    <property type="entry name" value="UBXN6_PUB"/>
</dbReference>
<dbReference type="Gene3D" id="1.20.58.2190">
    <property type="match status" value="1"/>
</dbReference>
<feature type="coiled-coil region" evidence="1">
    <location>
        <begin position="80"/>
        <end position="114"/>
    </location>
</feature>
<feature type="region of interest" description="Disordered" evidence="2">
    <location>
        <begin position="27"/>
        <end position="54"/>
    </location>
</feature>
<dbReference type="Proteomes" id="UP001258017">
    <property type="component" value="Unassembled WGS sequence"/>
</dbReference>
<keyword evidence="5" id="KW-1185">Reference proteome</keyword>
<dbReference type="GO" id="GO:0005737">
    <property type="term" value="C:cytoplasm"/>
    <property type="evidence" value="ECO:0007669"/>
    <property type="project" value="TreeGrafter"/>
</dbReference>
<dbReference type="Gene3D" id="3.10.20.90">
    <property type="entry name" value="Phosphatidylinositol 3-kinase Catalytic Subunit, Chain A, domain 1"/>
    <property type="match status" value="1"/>
</dbReference>
<sequence length="441" mass="51048">MADKIKAYFQKKKMNTKFMNAGKGYKLNEDSSKSGSSTIVQEKEEIRRVEPTEEAKTAGQAALARLEAKKNDMNTFNMSYAAIQARVKRELERERKAKEELEKWNKTASVEEAKCSAASNESLAVSDVFFRCPYISDEVLTREEWKKKIREFLYEQLKEEEAGLTSCLIIHNCNTGREKIQNCIDTLAKYIDNILNNPDVEKYQKIRMSNRIFQEKVLPLEGALEFLQAAGFEKKQLLHNDVEEDFLVWKPDASSFDNLTILVEALKSAEVIPLEVDRNLQVLLPSQANKMTELPTGFFTVTLEELKREQKLRAEAIEKNQVLRTKAMREKDEQRELRKYRFTLIRIKFPDEIMLQGTFSVHDKYKEVVDFVKENLIDADTPFDLILLLGQKLQEDDYDKTLLELRMIPSCLLTFSYKNPAKKDTSQGYLKESVLCLIQNA</sequence>
<reference evidence="4" key="2">
    <citation type="journal article" date="2023" name="Commun. Biol.">
        <title>Intrasexual cuticular hydrocarbon dimorphism in a wasp sheds light on hydrocarbon biosynthesis genes in Hymenoptera.</title>
        <authorList>
            <person name="Moris V.C."/>
            <person name="Podsiadlowski L."/>
            <person name="Martin S."/>
            <person name="Oeyen J.P."/>
            <person name="Donath A."/>
            <person name="Petersen M."/>
            <person name="Wilbrandt J."/>
            <person name="Misof B."/>
            <person name="Liedtke D."/>
            <person name="Thamm M."/>
            <person name="Scheiner R."/>
            <person name="Schmitt T."/>
            <person name="Niehuis O."/>
        </authorList>
    </citation>
    <scope>NUCLEOTIDE SEQUENCE</scope>
    <source>
        <strain evidence="4">GBR_01_08_01A</strain>
    </source>
</reference>
<organism evidence="4 5">
    <name type="scientific">Odynerus spinipes</name>
    <dbReference type="NCBI Taxonomy" id="1348599"/>
    <lineage>
        <taxon>Eukaryota</taxon>
        <taxon>Metazoa</taxon>
        <taxon>Ecdysozoa</taxon>
        <taxon>Arthropoda</taxon>
        <taxon>Hexapoda</taxon>
        <taxon>Insecta</taxon>
        <taxon>Pterygota</taxon>
        <taxon>Neoptera</taxon>
        <taxon>Endopterygota</taxon>
        <taxon>Hymenoptera</taxon>
        <taxon>Apocrita</taxon>
        <taxon>Aculeata</taxon>
        <taxon>Vespoidea</taxon>
        <taxon>Vespidae</taxon>
        <taxon>Eumeninae</taxon>
        <taxon>Odynerus</taxon>
    </lineage>
</organism>
<evidence type="ECO:0000313" key="5">
    <source>
        <dbReference type="Proteomes" id="UP001258017"/>
    </source>
</evidence>
<dbReference type="PANTHER" id="PTHR23153">
    <property type="entry name" value="UBX-RELATED"/>
    <property type="match status" value="1"/>
</dbReference>
<dbReference type="Pfam" id="PF09409">
    <property type="entry name" value="PUB"/>
    <property type="match status" value="1"/>
</dbReference>
<dbReference type="InterPro" id="IPR029071">
    <property type="entry name" value="Ubiquitin-like_domsf"/>
</dbReference>
<keyword evidence="1" id="KW-0175">Coiled coil</keyword>
<evidence type="ECO:0000313" key="4">
    <source>
        <dbReference type="EMBL" id="KAK2585180.1"/>
    </source>
</evidence>
<dbReference type="PROSITE" id="PS50033">
    <property type="entry name" value="UBX"/>
    <property type="match status" value="1"/>
</dbReference>
<accession>A0AAD9RSP1</accession>
<evidence type="ECO:0000259" key="3">
    <source>
        <dbReference type="PROSITE" id="PS50033"/>
    </source>
</evidence>
<dbReference type="Pfam" id="PF00789">
    <property type="entry name" value="UBX"/>
    <property type="match status" value="1"/>
</dbReference>
<dbReference type="EMBL" id="JAIFRP010000022">
    <property type="protein sequence ID" value="KAK2585180.1"/>
    <property type="molecule type" value="Genomic_DNA"/>
</dbReference>
<dbReference type="SUPFAM" id="SSF143503">
    <property type="entry name" value="PUG domain-like"/>
    <property type="match status" value="1"/>
</dbReference>
<feature type="domain" description="UBX" evidence="3">
    <location>
        <begin position="338"/>
        <end position="415"/>
    </location>
</feature>
<dbReference type="PANTHER" id="PTHR23153:SF38">
    <property type="entry name" value="UBX DOMAIN-CONTAINING PROTEIN 6"/>
    <property type="match status" value="1"/>
</dbReference>
<dbReference type="AlphaFoldDB" id="A0AAD9RSP1"/>
<reference evidence="4" key="1">
    <citation type="submission" date="2021-08" db="EMBL/GenBank/DDBJ databases">
        <authorList>
            <person name="Misof B."/>
            <person name="Oliver O."/>
            <person name="Podsiadlowski L."/>
            <person name="Donath A."/>
            <person name="Peters R."/>
            <person name="Mayer C."/>
            <person name="Rust J."/>
            <person name="Gunkel S."/>
            <person name="Lesny P."/>
            <person name="Martin S."/>
            <person name="Oeyen J.P."/>
            <person name="Petersen M."/>
            <person name="Panagiotis P."/>
            <person name="Wilbrandt J."/>
            <person name="Tanja T."/>
        </authorList>
    </citation>
    <scope>NUCLEOTIDE SEQUENCE</scope>
    <source>
        <strain evidence="4">GBR_01_08_01A</strain>
        <tissue evidence="4">Thorax + abdomen</tissue>
    </source>
</reference>
<evidence type="ECO:0000256" key="1">
    <source>
        <dbReference type="SAM" id="Coils"/>
    </source>
</evidence>
<dbReference type="InterPro" id="IPR018997">
    <property type="entry name" value="PUB_domain"/>
</dbReference>
<comment type="caution">
    <text evidence="4">The sequence shown here is derived from an EMBL/GenBank/DDBJ whole genome shotgun (WGS) entry which is preliminary data.</text>
</comment>
<dbReference type="InterPro" id="IPR001012">
    <property type="entry name" value="UBX_dom"/>
</dbReference>
<feature type="compositionally biased region" description="Basic and acidic residues" evidence="2">
    <location>
        <begin position="41"/>
        <end position="54"/>
    </location>
</feature>
<dbReference type="SMART" id="SM00580">
    <property type="entry name" value="PUG"/>
    <property type="match status" value="1"/>
</dbReference>
<evidence type="ECO:0000256" key="2">
    <source>
        <dbReference type="SAM" id="MobiDB-lite"/>
    </source>
</evidence>
<gene>
    <name evidence="4" type="ORF">KPH14_008678</name>
</gene>
<dbReference type="SUPFAM" id="SSF54236">
    <property type="entry name" value="Ubiquitin-like"/>
    <property type="match status" value="1"/>
</dbReference>
<proteinExistence type="predicted"/>
<name>A0AAD9RSP1_9HYME</name>
<protein>
    <recommendedName>
        <fullName evidence="3">UBX domain-containing protein</fullName>
    </recommendedName>
</protein>
<dbReference type="CDD" id="cd10460">
    <property type="entry name" value="PUB_UBXD1"/>
    <property type="match status" value="1"/>
</dbReference>